<keyword evidence="1" id="KW-0812">Transmembrane</keyword>
<feature type="transmembrane region" description="Helical" evidence="1">
    <location>
        <begin position="143"/>
        <end position="167"/>
    </location>
</feature>
<sequence>MSMLQVQGAFIISYYKIKKHHFSYQLSIHHVTQFFFFINQTPNPSCQTLFPFIPFSLSFNLRLFPQNVVVVVNHFNIQQSKIMRRNQDQEQQSRMICELSSLVFNLLLQSSTTPLSYSDRSPIVPVHPSVLRRSSAAGQITPAGFAAFVLGISVALMLCGSVTFVIGFMLMPWVIGLVMVFYVAGVVSFLSVLGRSILCFASPRKDSPEWKLL</sequence>
<feature type="transmembrane region" description="Helical" evidence="1">
    <location>
        <begin position="173"/>
        <end position="194"/>
    </location>
</feature>
<name>A0A396GQ17_MEDTR</name>
<keyword evidence="1" id="KW-1133">Transmembrane helix</keyword>
<dbReference type="Proteomes" id="UP000265566">
    <property type="component" value="Chromosome 8"/>
</dbReference>
<proteinExistence type="predicted"/>
<comment type="caution">
    <text evidence="2">The sequence shown here is derived from an EMBL/GenBank/DDBJ whole genome shotgun (WGS) entry which is preliminary data.</text>
</comment>
<evidence type="ECO:0000313" key="2">
    <source>
        <dbReference type="EMBL" id="RHN42498.1"/>
    </source>
</evidence>
<dbReference type="AlphaFoldDB" id="A0A396GQ17"/>
<organism evidence="2">
    <name type="scientific">Medicago truncatula</name>
    <name type="common">Barrel medic</name>
    <name type="synonym">Medicago tribuloides</name>
    <dbReference type="NCBI Taxonomy" id="3880"/>
    <lineage>
        <taxon>Eukaryota</taxon>
        <taxon>Viridiplantae</taxon>
        <taxon>Streptophyta</taxon>
        <taxon>Embryophyta</taxon>
        <taxon>Tracheophyta</taxon>
        <taxon>Spermatophyta</taxon>
        <taxon>Magnoliopsida</taxon>
        <taxon>eudicotyledons</taxon>
        <taxon>Gunneridae</taxon>
        <taxon>Pentapetalae</taxon>
        <taxon>rosids</taxon>
        <taxon>fabids</taxon>
        <taxon>Fabales</taxon>
        <taxon>Fabaceae</taxon>
        <taxon>Papilionoideae</taxon>
        <taxon>50 kb inversion clade</taxon>
        <taxon>NPAAA clade</taxon>
        <taxon>Hologalegina</taxon>
        <taxon>IRL clade</taxon>
        <taxon>Trifolieae</taxon>
        <taxon>Medicago</taxon>
    </lineage>
</organism>
<protein>
    <recommendedName>
        <fullName evidence="3">Transmembrane protein</fullName>
    </recommendedName>
</protein>
<evidence type="ECO:0008006" key="3">
    <source>
        <dbReference type="Google" id="ProtNLM"/>
    </source>
</evidence>
<keyword evidence="1" id="KW-0472">Membrane</keyword>
<dbReference type="Gramene" id="rna48945">
    <property type="protein sequence ID" value="RHN42498.1"/>
    <property type="gene ID" value="gene48945"/>
</dbReference>
<dbReference type="PANTHER" id="PTHR34781:SF12">
    <property type="entry name" value="PROTEIN, PUTATIVE-RELATED"/>
    <property type="match status" value="1"/>
</dbReference>
<gene>
    <name evidence="2" type="ORF">MtrunA17_Chr8g0377531</name>
</gene>
<dbReference type="EMBL" id="PSQE01000008">
    <property type="protein sequence ID" value="RHN42498.1"/>
    <property type="molecule type" value="Genomic_DNA"/>
</dbReference>
<dbReference type="PANTHER" id="PTHR34781">
    <property type="entry name" value="TRANSMEMBRANE PROTEIN"/>
    <property type="match status" value="1"/>
</dbReference>
<evidence type="ECO:0000256" key="1">
    <source>
        <dbReference type="SAM" id="Phobius"/>
    </source>
</evidence>
<reference evidence="2" key="1">
    <citation type="journal article" date="2018" name="Nat. Plants">
        <title>Whole-genome landscape of Medicago truncatula symbiotic genes.</title>
        <authorList>
            <person name="Pecrix Y."/>
            <person name="Gamas P."/>
            <person name="Carrere S."/>
        </authorList>
    </citation>
    <scope>NUCLEOTIDE SEQUENCE</scope>
    <source>
        <tissue evidence="2">Leaves</tissue>
    </source>
</reference>
<accession>A0A396GQ17</accession>